<dbReference type="Pfam" id="PF00293">
    <property type="entry name" value="NUDIX"/>
    <property type="match status" value="1"/>
</dbReference>
<gene>
    <name evidence="4" type="ORF">Arub01_07220</name>
</gene>
<dbReference type="Proteomes" id="UP001165124">
    <property type="component" value="Unassembled WGS sequence"/>
</dbReference>
<dbReference type="AlphaFoldDB" id="A0A9W6UU49"/>
<organism evidence="4 5">
    <name type="scientific">Actinomadura rubrobrunea</name>
    <dbReference type="NCBI Taxonomy" id="115335"/>
    <lineage>
        <taxon>Bacteria</taxon>
        <taxon>Bacillati</taxon>
        <taxon>Actinomycetota</taxon>
        <taxon>Actinomycetes</taxon>
        <taxon>Streptosporangiales</taxon>
        <taxon>Thermomonosporaceae</taxon>
        <taxon>Actinomadura</taxon>
    </lineage>
</organism>
<evidence type="ECO:0000256" key="2">
    <source>
        <dbReference type="ARBA" id="ARBA00022801"/>
    </source>
</evidence>
<reference evidence="4" key="1">
    <citation type="submission" date="2023-02" db="EMBL/GenBank/DDBJ databases">
        <title>Actinomadura rubrobrunea NBRC 14622.</title>
        <authorList>
            <person name="Ichikawa N."/>
            <person name="Sato H."/>
            <person name="Tonouchi N."/>
        </authorList>
    </citation>
    <scope>NUCLEOTIDE SEQUENCE</scope>
    <source>
        <strain evidence="4">NBRC 14622</strain>
    </source>
</reference>
<dbReference type="Gene3D" id="3.90.79.10">
    <property type="entry name" value="Nucleoside Triphosphate Pyrophosphohydrolase"/>
    <property type="match status" value="1"/>
</dbReference>
<evidence type="ECO:0000313" key="5">
    <source>
        <dbReference type="Proteomes" id="UP001165124"/>
    </source>
</evidence>
<dbReference type="InterPro" id="IPR015797">
    <property type="entry name" value="NUDIX_hydrolase-like_dom_sf"/>
</dbReference>
<dbReference type="InterPro" id="IPR020084">
    <property type="entry name" value="NUDIX_hydrolase_CS"/>
</dbReference>
<dbReference type="PROSITE" id="PS51462">
    <property type="entry name" value="NUDIX"/>
    <property type="match status" value="1"/>
</dbReference>
<dbReference type="PANTHER" id="PTHR43046:SF2">
    <property type="entry name" value="8-OXO-DGTP DIPHOSPHATASE-RELATED"/>
    <property type="match status" value="1"/>
</dbReference>
<dbReference type="RefSeq" id="WP_067906939.1">
    <property type="nucleotide sequence ID" value="NZ_BSRZ01000001.1"/>
</dbReference>
<dbReference type="PANTHER" id="PTHR43046">
    <property type="entry name" value="GDP-MANNOSE MANNOSYL HYDROLASE"/>
    <property type="match status" value="1"/>
</dbReference>
<protein>
    <submittedName>
        <fullName evidence="4">NTP pyrophosphohydrolase</fullName>
    </submittedName>
</protein>
<comment type="cofactor">
    <cofactor evidence="1">
        <name>Mg(2+)</name>
        <dbReference type="ChEBI" id="CHEBI:18420"/>
    </cofactor>
</comment>
<dbReference type="PROSITE" id="PS00893">
    <property type="entry name" value="NUDIX_BOX"/>
    <property type="match status" value="1"/>
</dbReference>
<dbReference type="GO" id="GO:0016787">
    <property type="term" value="F:hydrolase activity"/>
    <property type="evidence" value="ECO:0007669"/>
    <property type="project" value="UniProtKB-KW"/>
</dbReference>
<accession>A0A9W6UU49</accession>
<sequence>MGDGNGWARCDLGHVHWGRFGAAGLLLFHRDPGDGRLRVLLQQRAWWCPGAGTWGMFGGGRHSHEDPVAAALRETAEECTLDVRAVRVHGVRTDDHGSWDFASVIASADRLLDVRPASLETRKAAWVPVEEVGSRRLFKPFARTWPLLSTMLTRLVLVVDAANVVGARADGWWRDRAGANARLRDDLAVLREGLTGLPDGVLPYERCFPEVVLVVEGAARRVAEQPGDGVRVEAASGSGDDHIVDLVTDPQPDATYLVVTADRELRARCTAAGASVAGPRWLLSRLPPR</sequence>
<evidence type="ECO:0000256" key="1">
    <source>
        <dbReference type="ARBA" id="ARBA00001946"/>
    </source>
</evidence>
<feature type="domain" description="Nudix hydrolase" evidence="3">
    <location>
        <begin position="18"/>
        <end position="149"/>
    </location>
</feature>
<keyword evidence="2" id="KW-0378">Hydrolase</keyword>
<evidence type="ECO:0000313" key="4">
    <source>
        <dbReference type="EMBL" id="GLW62478.1"/>
    </source>
</evidence>
<dbReference type="EMBL" id="BSRZ01000001">
    <property type="protein sequence ID" value="GLW62478.1"/>
    <property type="molecule type" value="Genomic_DNA"/>
</dbReference>
<keyword evidence="5" id="KW-1185">Reference proteome</keyword>
<dbReference type="SUPFAM" id="SSF55811">
    <property type="entry name" value="Nudix"/>
    <property type="match status" value="1"/>
</dbReference>
<comment type="caution">
    <text evidence="4">The sequence shown here is derived from an EMBL/GenBank/DDBJ whole genome shotgun (WGS) entry which is preliminary data.</text>
</comment>
<dbReference type="InterPro" id="IPR000086">
    <property type="entry name" value="NUDIX_hydrolase_dom"/>
</dbReference>
<dbReference type="CDD" id="cd18877">
    <property type="entry name" value="NUDIX_Hydrolase"/>
    <property type="match status" value="1"/>
</dbReference>
<name>A0A9W6UU49_9ACTN</name>
<proteinExistence type="predicted"/>
<evidence type="ECO:0000259" key="3">
    <source>
        <dbReference type="PROSITE" id="PS51462"/>
    </source>
</evidence>